<protein>
    <recommendedName>
        <fullName evidence="2">Type II secretion system protein H</fullName>
    </recommendedName>
    <alternativeName>
        <fullName evidence="10">General secretion pathway protein H</fullName>
    </alternativeName>
</protein>
<evidence type="ECO:0000256" key="11">
    <source>
        <dbReference type="SAM" id="Phobius"/>
    </source>
</evidence>
<evidence type="ECO:0000259" key="12">
    <source>
        <dbReference type="Pfam" id="PF12019"/>
    </source>
</evidence>
<evidence type="ECO:0000256" key="7">
    <source>
        <dbReference type="ARBA" id="ARBA00022989"/>
    </source>
</evidence>
<evidence type="ECO:0000256" key="5">
    <source>
        <dbReference type="ARBA" id="ARBA00022519"/>
    </source>
</evidence>
<keyword evidence="8 11" id="KW-0472">Membrane</keyword>
<evidence type="ECO:0000313" key="13">
    <source>
        <dbReference type="EMBL" id="MDP4529753.1"/>
    </source>
</evidence>
<evidence type="ECO:0000313" key="14">
    <source>
        <dbReference type="Proteomes" id="UP001236258"/>
    </source>
</evidence>
<evidence type="ECO:0000256" key="2">
    <source>
        <dbReference type="ARBA" id="ARBA00021549"/>
    </source>
</evidence>
<dbReference type="Gene3D" id="3.55.40.10">
    <property type="entry name" value="minor pseudopilin epsh domain"/>
    <property type="match status" value="1"/>
</dbReference>
<keyword evidence="7 11" id="KW-1133">Transmembrane helix</keyword>
<gene>
    <name evidence="13" type="ORF">Q3O59_12040</name>
</gene>
<accession>A0ABT9GS11</accession>
<dbReference type="InterPro" id="IPR045584">
    <property type="entry name" value="Pilin-like"/>
</dbReference>
<keyword evidence="5" id="KW-0997">Cell inner membrane</keyword>
<dbReference type="InterPro" id="IPR012902">
    <property type="entry name" value="N_methyl_site"/>
</dbReference>
<comment type="caution">
    <text evidence="13">The sequence shown here is derived from an EMBL/GenBank/DDBJ whole genome shotgun (WGS) entry which is preliminary data.</text>
</comment>
<comment type="subcellular location">
    <subcellularLocation>
        <location evidence="1">Cell inner membrane</location>
        <topology evidence="1">Single-pass membrane protein</topology>
    </subcellularLocation>
</comment>
<dbReference type="InterPro" id="IPR022346">
    <property type="entry name" value="T2SS_GspH"/>
</dbReference>
<comment type="similarity">
    <text evidence="9">Belongs to the GSP H family.</text>
</comment>
<organism evidence="13 14">
    <name type="scientific">Alkalimonas delamerensis</name>
    <dbReference type="NCBI Taxonomy" id="265981"/>
    <lineage>
        <taxon>Bacteria</taxon>
        <taxon>Pseudomonadati</taxon>
        <taxon>Pseudomonadota</taxon>
        <taxon>Gammaproteobacteria</taxon>
        <taxon>Alkalimonas</taxon>
    </lineage>
</organism>
<proteinExistence type="inferred from homology"/>
<dbReference type="SUPFAM" id="SSF54523">
    <property type="entry name" value="Pili subunits"/>
    <property type="match status" value="1"/>
</dbReference>
<keyword evidence="4" id="KW-0488">Methylation</keyword>
<evidence type="ECO:0000256" key="4">
    <source>
        <dbReference type="ARBA" id="ARBA00022481"/>
    </source>
</evidence>
<keyword evidence="14" id="KW-1185">Reference proteome</keyword>
<keyword evidence="3" id="KW-1003">Cell membrane</keyword>
<feature type="domain" description="General secretion pathway GspH" evidence="12">
    <location>
        <begin position="47"/>
        <end position="164"/>
    </location>
</feature>
<sequence>MSVVAFPRDKGFTLIELMVTVAVMAITLTVAVPAFTQLINGNRLTSQANEVLSALSYARSEAIRRNDDVVFCHSPNGTSCSAPSGNWQGWILFAASDPAVILASGRFNTQLRVIPSSNLANAAHALRYNSQGFIRQQANANLLTGSLRICHPSGRPEQNSRDVRFISGGRVTVTSVIDASCSRPGD</sequence>
<keyword evidence="6 11" id="KW-0812">Transmembrane</keyword>
<evidence type="ECO:0000256" key="6">
    <source>
        <dbReference type="ARBA" id="ARBA00022692"/>
    </source>
</evidence>
<dbReference type="Pfam" id="PF07963">
    <property type="entry name" value="N_methyl"/>
    <property type="match status" value="1"/>
</dbReference>
<dbReference type="EMBL" id="JAUZVY010000005">
    <property type="protein sequence ID" value="MDP4529753.1"/>
    <property type="molecule type" value="Genomic_DNA"/>
</dbReference>
<name>A0ABT9GS11_9GAMM</name>
<dbReference type="PROSITE" id="PS00409">
    <property type="entry name" value="PROKAR_NTER_METHYL"/>
    <property type="match status" value="1"/>
</dbReference>
<dbReference type="Proteomes" id="UP001236258">
    <property type="component" value="Unassembled WGS sequence"/>
</dbReference>
<evidence type="ECO:0000256" key="3">
    <source>
        <dbReference type="ARBA" id="ARBA00022475"/>
    </source>
</evidence>
<dbReference type="Pfam" id="PF12019">
    <property type="entry name" value="GspH"/>
    <property type="match status" value="1"/>
</dbReference>
<evidence type="ECO:0000256" key="9">
    <source>
        <dbReference type="ARBA" id="ARBA00025772"/>
    </source>
</evidence>
<dbReference type="NCBIfam" id="TIGR02532">
    <property type="entry name" value="IV_pilin_GFxxxE"/>
    <property type="match status" value="1"/>
</dbReference>
<evidence type="ECO:0000256" key="1">
    <source>
        <dbReference type="ARBA" id="ARBA00004377"/>
    </source>
</evidence>
<evidence type="ECO:0000256" key="8">
    <source>
        <dbReference type="ARBA" id="ARBA00023136"/>
    </source>
</evidence>
<reference evidence="13 14" key="1">
    <citation type="submission" date="2023-08" db="EMBL/GenBank/DDBJ databases">
        <authorList>
            <person name="Joshi A."/>
            <person name="Thite S."/>
        </authorList>
    </citation>
    <scope>NUCLEOTIDE SEQUENCE [LARGE SCALE GENOMIC DNA]</scope>
    <source>
        <strain evidence="13 14">1E1</strain>
    </source>
</reference>
<evidence type="ECO:0000256" key="10">
    <source>
        <dbReference type="ARBA" id="ARBA00030775"/>
    </source>
</evidence>
<feature type="transmembrane region" description="Helical" evidence="11">
    <location>
        <begin position="12"/>
        <end position="35"/>
    </location>
</feature>
<dbReference type="RefSeq" id="WP_305945814.1">
    <property type="nucleotide sequence ID" value="NZ_JAUZVY010000005.1"/>
</dbReference>